<evidence type="ECO:0000313" key="13">
    <source>
        <dbReference type="EMBL" id="CBI02007.1"/>
    </source>
</evidence>
<dbReference type="Gene3D" id="1.20.58.1610">
    <property type="entry name" value="NADH:ubiquinone/plastoquinone oxidoreductase, chain 3"/>
    <property type="match status" value="1"/>
</dbReference>
<evidence type="ECO:0000313" key="12">
    <source>
        <dbReference type="EMBL" id="CBH76153.1"/>
    </source>
</evidence>
<keyword evidence="4" id="KW-1003">Cell membrane</keyword>
<keyword evidence="5 11" id="KW-0812">Transmembrane</keyword>
<dbReference type="InterPro" id="IPR038430">
    <property type="entry name" value="NDAH_ubi_oxred_su3_sf"/>
</dbReference>
<comment type="caution">
    <text evidence="12">The sequence shown here is derived from an EMBL/GenBank/DDBJ whole genome shotgun (WGS) entry which is preliminary data.</text>
</comment>
<feature type="transmembrane region" description="Helical" evidence="11">
    <location>
        <begin position="6"/>
        <end position="28"/>
    </location>
</feature>
<dbReference type="EMBL" id="CABO01000028">
    <property type="protein sequence ID" value="CBI02007.1"/>
    <property type="molecule type" value="Genomic_DNA"/>
</dbReference>
<keyword evidence="6" id="KW-0874">Quinone</keyword>
<protein>
    <submittedName>
        <fullName evidence="12">NADH:ubiquinone oxidoreductase, membrane subunit A</fullName>
        <ecNumber evidence="12">1.6.5.3</ecNumber>
    </submittedName>
</protein>
<gene>
    <name evidence="12" type="primary">nuoA</name>
    <name evidence="12" type="ORF">CARN1_0633</name>
    <name evidence="13" type="ORF">CARN4_2202</name>
</gene>
<keyword evidence="3" id="KW-0813">Transport</keyword>
<keyword evidence="10 11" id="KW-0472">Membrane</keyword>
<evidence type="ECO:0000256" key="2">
    <source>
        <dbReference type="ARBA" id="ARBA00008472"/>
    </source>
</evidence>
<keyword evidence="12" id="KW-0830">Ubiquinone</keyword>
<feature type="transmembrane region" description="Helical" evidence="11">
    <location>
        <begin position="59"/>
        <end position="80"/>
    </location>
</feature>
<evidence type="ECO:0000256" key="5">
    <source>
        <dbReference type="ARBA" id="ARBA00022692"/>
    </source>
</evidence>
<keyword evidence="9" id="KW-0520">NAD</keyword>
<evidence type="ECO:0000256" key="6">
    <source>
        <dbReference type="ARBA" id="ARBA00022719"/>
    </source>
</evidence>
<evidence type="ECO:0000256" key="4">
    <source>
        <dbReference type="ARBA" id="ARBA00022475"/>
    </source>
</evidence>
<dbReference type="InterPro" id="IPR023043">
    <property type="entry name" value="NAD(P)H_OxRDtase_bac/plastid"/>
</dbReference>
<keyword evidence="8 11" id="KW-1133">Transmembrane helix</keyword>
<evidence type="ECO:0000256" key="3">
    <source>
        <dbReference type="ARBA" id="ARBA00022448"/>
    </source>
</evidence>
<keyword evidence="7" id="KW-1278">Translocase</keyword>
<comment type="subcellular location">
    <subcellularLocation>
        <location evidence="1">Membrane</location>
        <topology evidence="1">Multi-pass membrane protein</topology>
    </subcellularLocation>
</comment>
<dbReference type="GO" id="GO:0016651">
    <property type="term" value="F:oxidoreductase activity, acting on NAD(P)H"/>
    <property type="evidence" value="ECO:0007669"/>
    <property type="project" value="InterPro"/>
</dbReference>
<evidence type="ECO:0000256" key="1">
    <source>
        <dbReference type="ARBA" id="ARBA00004141"/>
    </source>
</evidence>
<proteinExistence type="inferred from homology"/>
<evidence type="ECO:0000256" key="9">
    <source>
        <dbReference type="ARBA" id="ARBA00023027"/>
    </source>
</evidence>
<dbReference type="GO" id="GO:0030964">
    <property type="term" value="C:NADH dehydrogenase complex"/>
    <property type="evidence" value="ECO:0007669"/>
    <property type="project" value="TreeGrafter"/>
</dbReference>
<accession>E6PI63</accession>
<evidence type="ECO:0000256" key="11">
    <source>
        <dbReference type="SAM" id="Phobius"/>
    </source>
</evidence>
<evidence type="ECO:0000256" key="8">
    <source>
        <dbReference type="ARBA" id="ARBA00022989"/>
    </source>
</evidence>
<dbReference type="AlphaFoldDB" id="E6PI63"/>
<reference evidence="12" key="1">
    <citation type="submission" date="2009-10" db="EMBL/GenBank/DDBJ databases">
        <title>Diversity of trophic interactions inside an arsenic-rich microbial ecosystem.</title>
        <authorList>
            <person name="Bertin P.N."/>
            <person name="Heinrich-Salmeron A."/>
            <person name="Pelletier E."/>
            <person name="Goulhen-Chollet F."/>
            <person name="Arsene-Ploetze F."/>
            <person name="Gallien S."/>
            <person name="Calteau A."/>
            <person name="Vallenet D."/>
            <person name="Casiot C."/>
            <person name="Chane-Woon-Ming B."/>
            <person name="Giloteaux L."/>
            <person name="Barakat M."/>
            <person name="Bonnefoy V."/>
            <person name="Bruneel O."/>
            <person name="Chandler M."/>
            <person name="Cleiss J."/>
            <person name="Duran R."/>
            <person name="Elbaz-Poulichet F."/>
            <person name="Fonknechten N."/>
            <person name="Lauga B."/>
            <person name="Mornico D."/>
            <person name="Ortet P."/>
            <person name="Schaeffer C."/>
            <person name="Siguier P."/>
            <person name="Alexander Thil Smith A."/>
            <person name="Van Dorsselaer A."/>
            <person name="Weissenbach J."/>
            <person name="Medigue C."/>
            <person name="Le Paslier D."/>
        </authorList>
    </citation>
    <scope>NUCLEOTIDE SEQUENCE</scope>
</reference>
<organism evidence="12">
    <name type="scientific">mine drainage metagenome</name>
    <dbReference type="NCBI Taxonomy" id="410659"/>
    <lineage>
        <taxon>unclassified sequences</taxon>
        <taxon>metagenomes</taxon>
        <taxon>ecological metagenomes</taxon>
    </lineage>
</organism>
<dbReference type="GO" id="GO:0048038">
    <property type="term" value="F:quinone binding"/>
    <property type="evidence" value="ECO:0007669"/>
    <property type="project" value="UniProtKB-KW"/>
</dbReference>
<dbReference type="EMBL" id="CABL01000019">
    <property type="protein sequence ID" value="CBH76153.1"/>
    <property type="molecule type" value="Genomic_DNA"/>
</dbReference>
<dbReference type="GO" id="GO:0008137">
    <property type="term" value="F:NADH dehydrogenase (ubiquinone) activity"/>
    <property type="evidence" value="ECO:0007669"/>
    <property type="project" value="InterPro"/>
</dbReference>
<dbReference type="InterPro" id="IPR000440">
    <property type="entry name" value="NADH_UbQ/plastoQ_OxRdtase_su3"/>
</dbReference>
<name>E6PI63_9ZZZZ</name>
<dbReference type="PANTHER" id="PTHR11058:SF22">
    <property type="entry name" value="NADH-QUINONE OXIDOREDUCTASE SUBUNIT A"/>
    <property type="match status" value="1"/>
</dbReference>
<evidence type="ECO:0000256" key="7">
    <source>
        <dbReference type="ARBA" id="ARBA00022967"/>
    </source>
</evidence>
<dbReference type="PANTHER" id="PTHR11058">
    <property type="entry name" value="NADH-UBIQUINONE OXIDOREDUCTASE CHAIN 3"/>
    <property type="match status" value="1"/>
</dbReference>
<dbReference type="EC" id="1.6.5.3" evidence="12"/>
<dbReference type="Pfam" id="PF00507">
    <property type="entry name" value="Oxidored_q4"/>
    <property type="match status" value="1"/>
</dbReference>
<dbReference type="HAMAP" id="MF_01394">
    <property type="entry name" value="NDH1_NuoA"/>
    <property type="match status" value="1"/>
</dbReference>
<keyword evidence="12" id="KW-0560">Oxidoreductase</keyword>
<sequence>MNPYLPVAIFLAVALAAALLFTVLPGLLAQRKPNPLKLEAYECGVEPTSSVSGRFPVRFYLIAMLFVVFDVEAASFYPWAVELHALKLFGLLEMVVFIVVLGIGYAYVWKRGGLAWK</sequence>
<evidence type="ECO:0000256" key="10">
    <source>
        <dbReference type="ARBA" id="ARBA00023136"/>
    </source>
</evidence>
<feature type="transmembrane region" description="Helical" evidence="11">
    <location>
        <begin position="86"/>
        <end position="108"/>
    </location>
</feature>
<comment type="similarity">
    <text evidence="2">Belongs to the complex I subunit 3 family.</text>
</comment>